<name>A0A7R8ZX41_9CRUS</name>
<dbReference type="OrthoDB" id="3219396at2759"/>
<feature type="non-terminal residue" evidence="1">
    <location>
        <position position="110"/>
    </location>
</feature>
<sequence length="110" mass="12123">VLLNYMENGNPSELIALDLSRCDNLSTEVLSLFLKKYGQNLRGLILSGIPQVTDSLLVSNLPTLKNLRILGLGMAEGCCAKIQQKILVDQLIDSIAANCSYLERLDLSWD</sequence>
<protein>
    <submittedName>
        <fullName evidence="1">Uncharacterized protein</fullName>
    </submittedName>
</protein>
<evidence type="ECO:0000313" key="1">
    <source>
        <dbReference type="EMBL" id="CAD7239698.1"/>
    </source>
</evidence>
<dbReference type="InterPro" id="IPR032675">
    <property type="entry name" value="LRR_dom_sf"/>
</dbReference>
<dbReference type="EMBL" id="OB737462">
    <property type="protein sequence ID" value="CAD7239698.1"/>
    <property type="molecule type" value="Genomic_DNA"/>
</dbReference>
<accession>A0A7R8ZX41</accession>
<dbReference type="AlphaFoldDB" id="A0A7R8ZX41"/>
<proteinExistence type="predicted"/>
<reference evidence="1" key="1">
    <citation type="submission" date="2020-11" db="EMBL/GenBank/DDBJ databases">
        <authorList>
            <person name="Tran Van P."/>
        </authorList>
    </citation>
    <scope>NUCLEOTIDE SEQUENCE</scope>
</reference>
<organism evidence="1">
    <name type="scientific">Cyprideis torosa</name>
    <dbReference type="NCBI Taxonomy" id="163714"/>
    <lineage>
        <taxon>Eukaryota</taxon>
        <taxon>Metazoa</taxon>
        <taxon>Ecdysozoa</taxon>
        <taxon>Arthropoda</taxon>
        <taxon>Crustacea</taxon>
        <taxon>Oligostraca</taxon>
        <taxon>Ostracoda</taxon>
        <taxon>Podocopa</taxon>
        <taxon>Podocopida</taxon>
        <taxon>Cytherocopina</taxon>
        <taxon>Cytheroidea</taxon>
        <taxon>Cytherideidae</taxon>
        <taxon>Cyprideis</taxon>
    </lineage>
</organism>
<dbReference type="SUPFAM" id="SSF52047">
    <property type="entry name" value="RNI-like"/>
    <property type="match status" value="1"/>
</dbReference>
<feature type="non-terminal residue" evidence="1">
    <location>
        <position position="1"/>
    </location>
</feature>
<dbReference type="Gene3D" id="3.80.10.10">
    <property type="entry name" value="Ribonuclease Inhibitor"/>
    <property type="match status" value="1"/>
</dbReference>
<gene>
    <name evidence="1" type="ORF">CTOB1V02_LOCUS17513</name>
</gene>